<sequence>MSGPYDTETDVHIEVRDIYASHAKHGVMRARTHHLITRVCAEHGLELGEYDREVLRWLARQPPERVQVIADLIDRASAAARDRA</sequence>
<dbReference type="OrthoDB" id="3698588at2"/>
<accession>A0A372JAA9</accession>
<proteinExistence type="predicted"/>
<evidence type="ECO:0000313" key="2">
    <source>
        <dbReference type="Proteomes" id="UP000261811"/>
    </source>
</evidence>
<reference evidence="1 2" key="1">
    <citation type="submission" date="2018-08" db="EMBL/GenBank/DDBJ databases">
        <title>Actinomadura jelena sp. nov., a novel Actinomycete isolated from soil in Chad.</title>
        <authorList>
            <person name="Shi L."/>
        </authorList>
    </citation>
    <scope>NUCLEOTIDE SEQUENCE [LARGE SCALE GENOMIC DNA]</scope>
    <source>
        <strain evidence="1 2">NEAU-G17</strain>
    </source>
</reference>
<dbReference type="RefSeq" id="WP_117361600.1">
    <property type="nucleotide sequence ID" value="NZ_QURH01001036.1"/>
</dbReference>
<organism evidence="1 2">
    <name type="scientific">Actinomadura logoneensis</name>
    <dbReference type="NCBI Taxonomy" id="2293572"/>
    <lineage>
        <taxon>Bacteria</taxon>
        <taxon>Bacillati</taxon>
        <taxon>Actinomycetota</taxon>
        <taxon>Actinomycetes</taxon>
        <taxon>Streptosporangiales</taxon>
        <taxon>Thermomonosporaceae</taxon>
        <taxon>Actinomadura</taxon>
    </lineage>
</organism>
<dbReference type="EMBL" id="QURH01001036">
    <property type="protein sequence ID" value="RFU36744.1"/>
    <property type="molecule type" value="Genomic_DNA"/>
</dbReference>
<keyword evidence="2" id="KW-1185">Reference proteome</keyword>
<gene>
    <name evidence="1" type="ORF">DZF91_36570</name>
</gene>
<name>A0A372JAA9_9ACTN</name>
<comment type="caution">
    <text evidence="1">The sequence shown here is derived from an EMBL/GenBank/DDBJ whole genome shotgun (WGS) entry which is preliminary data.</text>
</comment>
<dbReference type="AlphaFoldDB" id="A0A372JAA9"/>
<protein>
    <submittedName>
        <fullName evidence="1">Uncharacterized protein</fullName>
    </submittedName>
</protein>
<evidence type="ECO:0000313" key="1">
    <source>
        <dbReference type="EMBL" id="RFU36744.1"/>
    </source>
</evidence>
<dbReference type="Proteomes" id="UP000261811">
    <property type="component" value="Unassembled WGS sequence"/>
</dbReference>